<evidence type="ECO:0000313" key="2">
    <source>
        <dbReference type="Proteomes" id="UP001162131"/>
    </source>
</evidence>
<dbReference type="Proteomes" id="UP001162131">
    <property type="component" value="Unassembled WGS sequence"/>
</dbReference>
<comment type="caution">
    <text evidence="1">The sequence shown here is derived from an EMBL/GenBank/DDBJ whole genome shotgun (WGS) entry which is preliminary data.</text>
</comment>
<evidence type="ECO:0000313" key="1">
    <source>
        <dbReference type="EMBL" id="CAG9312320.1"/>
    </source>
</evidence>
<proteinExistence type="predicted"/>
<dbReference type="AlphaFoldDB" id="A0AAU9IEN2"/>
<protein>
    <submittedName>
        <fullName evidence="1">Uncharacterized protein</fullName>
    </submittedName>
</protein>
<dbReference type="EMBL" id="CAJZBQ010000005">
    <property type="protein sequence ID" value="CAG9312320.1"/>
    <property type="molecule type" value="Genomic_DNA"/>
</dbReference>
<accession>A0AAU9IEN2</accession>
<reference evidence="1" key="1">
    <citation type="submission" date="2021-09" db="EMBL/GenBank/DDBJ databases">
        <authorList>
            <consortium name="AG Swart"/>
            <person name="Singh M."/>
            <person name="Singh A."/>
            <person name="Seah K."/>
            <person name="Emmerich C."/>
        </authorList>
    </citation>
    <scope>NUCLEOTIDE SEQUENCE</scope>
    <source>
        <strain evidence="1">ATCC30299</strain>
    </source>
</reference>
<sequence length="280" mass="31990">MTENIEQVLNWILKPQYKDKAISWAQACTSDEMKGLKLIGAIFKHKGKKKFRKNSHDPNTSARSVKAFESELRKRQLMSTYESEFSYRANPNTNILQYRKLGDIQCSEILTPLAVMFIEEWIDLKDDPKYQSLVLQCLRSLNAIIKSSSASVSETHKSFLWNDPTKNFKPHRLDQVSSALGNRSQSASKPWVRPNSAQQVDTKINPVMFTKDDLNKRKQALISGSGIIGKWVVAPTNPHISHYQETYVTHFHKYMRADPGDKYTSISVGRMLPTPDISNL</sequence>
<gene>
    <name evidence="1" type="ORF">BSTOLATCC_MIC5562</name>
</gene>
<organism evidence="1 2">
    <name type="scientific">Blepharisma stoltei</name>
    <dbReference type="NCBI Taxonomy" id="1481888"/>
    <lineage>
        <taxon>Eukaryota</taxon>
        <taxon>Sar</taxon>
        <taxon>Alveolata</taxon>
        <taxon>Ciliophora</taxon>
        <taxon>Postciliodesmatophora</taxon>
        <taxon>Heterotrichea</taxon>
        <taxon>Heterotrichida</taxon>
        <taxon>Blepharismidae</taxon>
        <taxon>Blepharisma</taxon>
    </lineage>
</organism>
<name>A0AAU9IEN2_9CILI</name>
<keyword evidence="2" id="KW-1185">Reference proteome</keyword>